<dbReference type="PANTHER" id="PTHR10900">
    <property type="entry name" value="PERIOSTIN-RELATED"/>
    <property type="match status" value="1"/>
</dbReference>
<dbReference type="OrthoDB" id="286301at2759"/>
<keyword evidence="4" id="KW-1185">Reference proteome</keyword>
<evidence type="ECO:0000256" key="1">
    <source>
        <dbReference type="SAM" id="SignalP"/>
    </source>
</evidence>
<name>A0A0M8N5I2_ESCWE</name>
<evidence type="ECO:0000313" key="3">
    <source>
        <dbReference type="EMBL" id="KOS21084.1"/>
    </source>
</evidence>
<dbReference type="SUPFAM" id="SSF82153">
    <property type="entry name" value="FAS1 domain"/>
    <property type="match status" value="2"/>
</dbReference>
<dbReference type="InterPro" id="IPR050904">
    <property type="entry name" value="Adhesion/Biosynth-related"/>
</dbReference>
<proteinExistence type="predicted"/>
<feature type="signal peptide" evidence="1">
    <location>
        <begin position="1"/>
        <end position="16"/>
    </location>
</feature>
<sequence>MARFLYLVGLLGLAAAADQLKDLGAVLSSIKELSTYNELIHKYPDILLQLPSYNGIIAPSNDAFKNIPYTALNGIWDPENKNITVPLLQYHVLKGTVRTSDLQLGPTVVRPTLLTDPRYTNVTGGQNVLIDIQPGGESILTTSLGNRCTITDPDIPFQGGVIQVVDHLLIPPPLLNVTAQTFKLESFLGALYASDLMPAVQDEARDVTIFAPMDRAMALVGGTLDKLDAKQLARVMGYHVVQGKVIVSSALNNGSRFDTMASSGSGADAILVRQFGNNKYINSAPIVQPDILLANGIMHIIAGVLNPMAAAVIPNATAVSQSAVFPISSERNPFTSALPCTTNCPVPTSPAAHNATSTTSIFTSRSKAGAEHHQAVATGHVMIGAALGVLALI</sequence>
<dbReference type="STRING" id="150374.A0A0M8N5I2"/>
<dbReference type="Proteomes" id="UP000053831">
    <property type="component" value="Unassembled WGS sequence"/>
</dbReference>
<dbReference type="AlphaFoldDB" id="A0A0M8N5I2"/>
<evidence type="ECO:0000313" key="4">
    <source>
        <dbReference type="Proteomes" id="UP000053831"/>
    </source>
</evidence>
<keyword evidence="1" id="KW-0732">Signal</keyword>
<dbReference type="GO" id="GO:0000329">
    <property type="term" value="C:fungal-type vacuole membrane"/>
    <property type="evidence" value="ECO:0007669"/>
    <property type="project" value="TreeGrafter"/>
</dbReference>
<gene>
    <name evidence="3" type="ORF">ESCO_004132</name>
</gene>
<feature type="domain" description="FAS1" evidence="2">
    <location>
        <begin position="171"/>
        <end position="305"/>
    </location>
</feature>
<dbReference type="InterPro" id="IPR036378">
    <property type="entry name" value="FAS1_dom_sf"/>
</dbReference>
<dbReference type="GO" id="GO:0016236">
    <property type="term" value="P:macroautophagy"/>
    <property type="evidence" value="ECO:0007669"/>
    <property type="project" value="TreeGrafter"/>
</dbReference>
<organism evidence="3 4">
    <name type="scientific">Escovopsis weberi</name>
    <dbReference type="NCBI Taxonomy" id="150374"/>
    <lineage>
        <taxon>Eukaryota</taxon>
        <taxon>Fungi</taxon>
        <taxon>Dikarya</taxon>
        <taxon>Ascomycota</taxon>
        <taxon>Pezizomycotina</taxon>
        <taxon>Sordariomycetes</taxon>
        <taxon>Hypocreomycetidae</taxon>
        <taxon>Hypocreales</taxon>
        <taxon>Hypocreaceae</taxon>
        <taxon>Escovopsis</taxon>
    </lineage>
</organism>
<dbReference type="Pfam" id="PF02469">
    <property type="entry name" value="Fasciclin"/>
    <property type="match status" value="2"/>
</dbReference>
<dbReference type="PANTHER" id="PTHR10900:SF77">
    <property type="entry name" value="FI19380P1"/>
    <property type="match status" value="1"/>
</dbReference>
<dbReference type="PROSITE" id="PS50213">
    <property type="entry name" value="FAS1"/>
    <property type="match status" value="2"/>
</dbReference>
<dbReference type="EMBL" id="LGSR01000013">
    <property type="protein sequence ID" value="KOS21084.1"/>
    <property type="molecule type" value="Genomic_DNA"/>
</dbReference>
<dbReference type="InterPro" id="IPR000782">
    <property type="entry name" value="FAS1_domain"/>
</dbReference>
<feature type="chain" id="PRO_5005818915" evidence="1">
    <location>
        <begin position="17"/>
        <end position="393"/>
    </location>
</feature>
<dbReference type="SMART" id="SM00554">
    <property type="entry name" value="FAS1"/>
    <property type="match status" value="2"/>
</dbReference>
<protein>
    <submittedName>
        <fullName evidence="3">Stabilin-2</fullName>
    </submittedName>
</protein>
<dbReference type="Gene3D" id="2.30.180.10">
    <property type="entry name" value="FAS1 domain"/>
    <property type="match status" value="2"/>
</dbReference>
<accession>A0A0M8N5I2</accession>
<evidence type="ECO:0000259" key="2">
    <source>
        <dbReference type="PROSITE" id="PS50213"/>
    </source>
</evidence>
<comment type="caution">
    <text evidence="3">The sequence shown here is derived from an EMBL/GenBank/DDBJ whole genome shotgun (WGS) entry which is preliminary data.</text>
</comment>
<reference evidence="3 4" key="1">
    <citation type="submission" date="2015-07" db="EMBL/GenBank/DDBJ databases">
        <title>The genome of the fungus Escovopsis weberi, a specialized disease agent of ant agriculture.</title>
        <authorList>
            <person name="de Man T.J."/>
            <person name="Stajich J.E."/>
            <person name="Kubicek C.P."/>
            <person name="Chenthamara K."/>
            <person name="Atanasova L."/>
            <person name="Druzhinina I.S."/>
            <person name="Birnbaum S."/>
            <person name="Barribeau S.M."/>
            <person name="Teiling C."/>
            <person name="Suen G."/>
            <person name="Currie C."/>
            <person name="Gerardo N.M."/>
        </authorList>
    </citation>
    <scope>NUCLEOTIDE SEQUENCE [LARGE SCALE GENOMIC DNA]</scope>
</reference>
<feature type="domain" description="FAS1" evidence="2">
    <location>
        <begin position="20"/>
        <end position="169"/>
    </location>
</feature>